<reference evidence="1" key="1">
    <citation type="journal article" date="2020" name="Cell">
        <title>Large-Scale Comparative Analyses of Tick Genomes Elucidate Their Genetic Diversity and Vector Capacities.</title>
        <authorList>
            <consortium name="Tick Genome and Microbiome Consortium (TIGMIC)"/>
            <person name="Jia N."/>
            <person name="Wang J."/>
            <person name="Shi W."/>
            <person name="Du L."/>
            <person name="Sun Y."/>
            <person name="Zhan W."/>
            <person name="Jiang J.F."/>
            <person name="Wang Q."/>
            <person name="Zhang B."/>
            <person name="Ji P."/>
            <person name="Bell-Sakyi L."/>
            <person name="Cui X.M."/>
            <person name="Yuan T.T."/>
            <person name="Jiang B.G."/>
            <person name="Yang W.F."/>
            <person name="Lam T.T."/>
            <person name="Chang Q.C."/>
            <person name="Ding S.J."/>
            <person name="Wang X.J."/>
            <person name="Zhu J.G."/>
            <person name="Ruan X.D."/>
            <person name="Zhao L."/>
            <person name="Wei J.T."/>
            <person name="Ye R.Z."/>
            <person name="Que T.C."/>
            <person name="Du C.H."/>
            <person name="Zhou Y.H."/>
            <person name="Cheng J.X."/>
            <person name="Dai P.F."/>
            <person name="Guo W.B."/>
            <person name="Han X.H."/>
            <person name="Huang E.J."/>
            <person name="Li L.F."/>
            <person name="Wei W."/>
            <person name="Gao Y.C."/>
            <person name="Liu J.Z."/>
            <person name="Shao H.Z."/>
            <person name="Wang X."/>
            <person name="Wang C.C."/>
            <person name="Yang T.C."/>
            <person name="Huo Q.B."/>
            <person name="Li W."/>
            <person name="Chen H.Y."/>
            <person name="Chen S.E."/>
            <person name="Zhou L.G."/>
            <person name="Ni X.B."/>
            <person name="Tian J.H."/>
            <person name="Sheng Y."/>
            <person name="Liu T."/>
            <person name="Pan Y.S."/>
            <person name="Xia L.Y."/>
            <person name="Li J."/>
            <person name="Zhao F."/>
            <person name="Cao W.C."/>
        </authorList>
    </citation>
    <scope>NUCLEOTIDE SEQUENCE</scope>
    <source>
        <strain evidence="1">Rmic-2018</strain>
    </source>
</reference>
<organism evidence="1 2">
    <name type="scientific">Rhipicephalus microplus</name>
    <name type="common">Cattle tick</name>
    <name type="synonym">Boophilus microplus</name>
    <dbReference type="NCBI Taxonomy" id="6941"/>
    <lineage>
        <taxon>Eukaryota</taxon>
        <taxon>Metazoa</taxon>
        <taxon>Ecdysozoa</taxon>
        <taxon>Arthropoda</taxon>
        <taxon>Chelicerata</taxon>
        <taxon>Arachnida</taxon>
        <taxon>Acari</taxon>
        <taxon>Parasitiformes</taxon>
        <taxon>Ixodida</taxon>
        <taxon>Ixodoidea</taxon>
        <taxon>Ixodidae</taxon>
        <taxon>Rhipicephalinae</taxon>
        <taxon>Rhipicephalus</taxon>
        <taxon>Boophilus</taxon>
    </lineage>
</organism>
<dbReference type="Gene3D" id="3.80.10.10">
    <property type="entry name" value="Ribonuclease Inhibitor"/>
    <property type="match status" value="1"/>
</dbReference>
<comment type="caution">
    <text evidence="1">The sequence shown here is derived from an EMBL/GenBank/DDBJ whole genome shotgun (WGS) entry which is preliminary data.</text>
</comment>
<dbReference type="InterPro" id="IPR032675">
    <property type="entry name" value="LRR_dom_sf"/>
</dbReference>
<dbReference type="EMBL" id="JABSTU010007001">
    <property type="protein sequence ID" value="KAH7931503.1"/>
    <property type="molecule type" value="Genomic_DNA"/>
</dbReference>
<keyword evidence="2" id="KW-1185">Reference proteome</keyword>
<name>A0A9J6CTT3_RHIMP</name>
<dbReference type="SUPFAM" id="SSF52047">
    <property type="entry name" value="RNI-like"/>
    <property type="match status" value="1"/>
</dbReference>
<dbReference type="AlphaFoldDB" id="A0A9J6CTT3"/>
<gene>
    <name evidence="1" type="ORF">HPB51_029835</name>
</gene>
<evidence type="ECO:0000313" key="1">
    <source>
        <dbReference type="EMBL" id="KAH7931503.1"/>
    </source>
</evidence>
<dbReference type="Proteomes" id="UP000821866">
    <property type="component" value="Unassembled WGS sequence"/>
</dbReference>
<evidence type="ECO:0000313" key="2">
    <source>
        <dbReference type="Proteomes" id="UP000821866"/>
    </source>
</evidence>
<reference evidence="1" key="2">
    <citation type="submission" date="2021-09" db="EMBL/GenBank/DDBJ databases">
        <authorList>
            <person name="Jia N."/>
            <person name="Wang J."/>
            <person name="Shi W."/>
            <person name="Du L."/>
            <person name="Sun Y."/>
            <person name="Zhan W."/>
            <person name="Jiang J."/>
            <person name="Wang Q."/>
            <person name="Zhang B."/>
            <person name="Ji P."/>
            <person name="Sakyi L.B."/>
            <person name="Cui X."/>
            <person name="Yuan T."/>
            <person name="Jiang B."/>
            <person name="Yang W."/>
            <person name="Lam T.T.-Y."/>
            <person name="Chang Q."/>
            <person name="Ding S."/>
            <person name="Wang X."/>
            <person name="Zhu J."/>
            <person name="Ruan X."/>
            <person name="Zhao L."/>
            <person name="Wei J."/>
            <person name="Que T."/>
            <person name="Du C."/>
            <person name="Cheng J."/>
            <person name="Dai P."/>
            <person name="Han X."/>
            <person name="Huang E."/>
            <person name="Gao Y."/>
            <person name="Liu J."/>
            <person name="Shao H."/>
            <person name="Ye R."/>
            <person name="Li L."/>
            <person name="Wei W."/>
            <person name="Wang X."/>
            <person name="Wang C."/>
            <person name="Huo Q."/>
            <person name="Li W."/>
            <person name="Guo W."/>
            <person name="Chen H."/>
            <person name="Chen S."/>
            <person name="Zhou L."/>
            <person name="Zhou L."/>
            <person name="Ni X."/>
            <person name="Tian J."/>
            <person name="Zhou Y."/>
            <person name="Sheng Y."/>
            <person name="Liu T."/>
            <person name="Pan Y."/>
            <person name="Xia L."/>
            <person name="Li J."/>
            <person name="Zhao F."/>
            <person name="Cao W."/>
        </authorList>
    </citation>
    <scope>NUCLEOTIDE SEQUENCE</scope>
    <source>
        <strain evidence="1">Rmic-2018</strain>
        <tissue evidence="1">Larvae</tissue>
    </source>
</reference>
<protein>
    <submittedName>
        <fullName evidence="1">Uncharacterized protein</fullName>
    </submittedName>
</protein>
<sequence>MSSLEHRDCPAELRVSCTKNGDVRCRLLEHRVAINTVLLRAGLEIMEDHKEAGGVRLAVNESLVYSDPAWNTSEPWLYNPALEYVHDLMADHCCFTAMEVYSDAPCPPRVIQALRRSRTLKRLAIFLSGDDKKCPADMFALVYSITSLEELVFSHARGPKILHFMTNGPLAETILKHMKVLDIRYVLVSPKKARAFLWALMRNHTVTDLAVNGTVFGAGPKDPGRLFTLYVARRDAVLRKLTLFENDVCEDRALWTRLTKALSQATTLTELYVDLEMDLSIFAAVTAEFAQVVRRCKTLQSLQLPRAIVYSSPTIPELRTMPWIVALRHNRSLRKLYISVFGMSEAQFRSLLSVIAEGETLRKVVIQDSQWDLNHGMLSRVIRELGMCDRISFMCLEIVPWKIPELSKVPEVSCVKLERLEVTLDALHPLEALMEYANMFYRPGTLTAITIGCMLLTQQPALEKVLLLLAKSSALTHVVINVYNHSSWHLCGQCVDLFDRVVSALATNPRITEMWLPFFPLESTHLDTLCDSACEHRSLTAVKFRSHYKRWSQPSADFSAAVMRLQDVVRQNASRMNAAVEYVRGKITADGARAVEELLDHPQLLERVRDEAGVTDARAEEMVKAARKSVRNMDIHRFLWLTGVVSQRQASRHDTDAKEFHILDLPVDCWLHIRQFLKLKDVASG</sequence>
<accession>A0A9J6CTT3</accession>
<proteinExistence type="predicted"/>